<keyword evidence="7" id="KW-0378">Hydrolase</keyword>
<dbReference type="PROSITE" id="PS51175">
    <property type="entry name" value="CBM6"/>
    <property type="match status" value="1"/>
</dbReference>
<evidence type="ECO:0000256" key="5">
    <source>
        <dbReference type="SAM" id="SignalP"/>
    </source>
</evidence>
<dbReference type="InterPro" id="IPR052052">
    <property type="entry name" value="Polysaccharide_Lyase_9"/>
</dbReference>
<dbReference type="InterPro" id="IPR011459">
    <property type="entry name" value="DUF1565"/>
</dbReference>
<dbReference type="InterPro" id="IPR012334">
    <property type="entry name" value="Pectin_lyas_fold"/>
</dbReference>
<feature type="region of interest" description="Disordered" evidence="4">
    <location>
        <begin position="698"/>
        <end position="757"/>
    </location>
</feature>
<evidence type="ECO:0000256" key="1">
    <source>
        <dbReference type="ARBA" id="ARBA00004613"/>
    </source>
</evidence>
<keyword evidence="7" id="KW-0326">Glycosidase</keyword>
<dbReference type="EMBL" id="SJPV01000017">
    <property type="protein sequence ID" value="TWU31315.1"/>
    <property type="molecule type" value="Genomic_DNA"/>
</dbReference>
<dbReference type="OrthoDB" id="9765222at2"/>
<dbReference type="Proteomes" id="UP000319143">
    <property type="component" value="Unassembled WGS sequence"/>
</dbReference>
<dbReference type="SMART" id="SM00606">
    <property type="entry name" value="CBD_IV"/>
    <property type="match status" value="1"/>
</dbReference>
<evidence type="ECO:0000256" key="4">
    <source>
        <dbReference type="SAM" id="MobiDB-lite"/>
    </source>
</evidence>
<dbReference type="GO" id="GO:0016837">
    <property type="term" value="F:carbon-oxygen lyase activity, acting on polysaccharides"/>
    <property type="evidence" value="ECO:0007669"/>
    <property type="project" value="TreeGrafter"/>
</dbReference>
<keyword evidence="8" id="KW-1185">Reference proteome</keyword>
<keyword evidence="3 5" id="KW-0732">Signal</keyword>
<dbReference type="EC" id="3.2.1.8" evidence="7"/>
<dbReference type="GO" id="GO:0030246">
    <property type="term" value="F:carbohydrate binding"/>
    <property type="evidence" value="ECO:0007669"/>
    <property type="project" value="InterPro"/>
</dbReference>
<evidence type="ECO:0000259" key="6">
    <source>
        <dbReference type="PROSITE" id="PS51175"/>
    </source>
</evidence>
<dbReference type="AlphaFoldDB" id="A0A5C6D5K3"/>
<dbReference type="SUPFAM" id="SSF51126">
    <property type="entry name" value="Pectin lyase-like"/>
    <property type="match status" value="1"/>
</dbReference>
<feature type="signal peptide" evidence="5">
    <location>
        <begin position="1"/>
        <end position="20"/>
    </location>
</feature>
<evidence type="ECO:0000313" key="7">
    <source>
        <dbReference type="EMBL" id="TWU31315.1"/>
    </source>
</evidence>
<feature type="compositionally biased region" description="Basic and acidic residues" evidence="4">
    <location>
        <begin position="740"/>
        <end position="757"/>
    </location>
</feature>
<dbReference type="GO" id="GO:0045493">
    <property type="term" value="P:xylan catabolic process"/>
    <property type="evidence" value="ECO:0007669"/>
    <property type="project" value="UniProtKB-KW"/>
</dbReference>
<dbReference type="RefSeq" id="WP_146530910.1">
    <property type="nucleotide sequence ID" value="NZ_SJPV01000017.1"/>
</dbReference>
<dbReference type="GO" id="GO:0031176">
    <property type="term" value="F:endo-1,4-beta-xylanase activity"/>
    <property type="evidence" value="ECO:0007669"/>
    <property type="project" value="UniProtKB-EC"/>
</dbReference>
<keyword evidence="2" id="KW-0964">Secreted</keyword>
<reference evidence="7 8" key="1">
    <citation type="submission" date="2019-02" db="EMBL/GenBank/DDBJ databases">
        <title>Deep-cultivation of Planctomycetes and their phenomic and genomic characterization uncovers novel biology.</title>
        <authorList>
            <person name="Wiegand S."/>
            <person name="Jogler M."/>
            <person name="Boedeker C."/>
            <person name="Pinto D."/>
            <person name="Vollmers J."/>
            <person name="Rivas-Marin E."/>
            <person name="Kohn T."/>
            <person name="Peeters S.H."/>
            <person name="Heuer A."/>
            <person name="Rast P."/>
            <person name="Oberbeckmann S."/>
            <person name="Bunk B."/>
            <person name="Jeske O."/>
            <person name="Meyerdierks A."/>
            <person name="Storesund J.E."/>
            <person name="Kallscheuer N."/>
            <person name="Luecker S."/>
            <person name="Lage O.M."/>
            <person name="Pohl T."/>
            <person name="Merkel B.J."/>
            <person name="Hornburger P."/>
            <person name="Mueller R.-W."/>
            <person name="Bruemmer F."/>
            <person name="Labrenz M."/>
            <person name="Spormann A.M."/>
            <person name="Op Den Camp H."/>
            <person name="Overmann J."/>
            <person name="Amann R."/>
            <person name="Jetten M.S.M."/>
            <person name="Mascher T."/>
            <person name="Medema M.H."/>
            <person name="Devos D.P."/>
            <person name="Kaster A.-K."/>
            <person name="Ovreas L."/>
            <person name="Rohde M."/>
            <person name="Galperin M.Y."/>
            <person name="Jogler C."/>
        </authorList>
    </citation>
    <scope>NUCLEOTIDE SEQUENCE [LARGE SCALE GENOMIC DNA]</scope>
    <source>
        <strain evidence="7 8">Poly41</strain>
    </source>
</reference>
<dbReference type="GO" id="GO:0005576">
    <property type="term" value="C:extracellular region"/>
    <property type="evidence" value="ECO:0007669"/>
    <property type="project" value="UniProtKB-SubCell"/>
</dbReference>
<dbReference type="Gene3D" id="2.160.20.10">
    <property type="entry name" value="Single-stranded right-handed beta-helix, Pectin lyase-like"/>
    <property type="match status" value="2"/>
</dbReference>
<name>A0A5C6D5K3_9BACT</name>
<accession>A0A5C6D5K3</accession>
<dbReference type="Pfam" id="PF21258">
    <property type="entry name" value="Glyco_hydro_120_ins"/>
    <property type="match status" value="2"/>
</dbReference>
<comment type="subcellular location">
    <subcellularLocation>
        <location evidence="1">Secreted</location>
    </subcellularLocation>
</comment>
<dbReference type="InterPro" id="IPR008979">
    <property type="entry name" value="Galactose-bd-like_sf"/>
</dbReference>
<sequence length="757" mass="83196" precursor="true">MNRCLLVLASWLLTSSLVSATEYHVSPSGSDTNRGTEAAPLKTISAASLVAQPGDTITVHGGVYRERIDPPRGGTSDLQRIVYQAAEAEQVCIKGSEIVKGWERVQNSTWKVKVPNEDFGSFNPFSDVIKGDWFNPLGRVHHSGAVYLDGHWLTEAANETDVLKPIGEATSSYLRRSSGTLLNVAWLEPGSGDRATSHLDASGFTSQHGIQKAPCSEGGECIGWIESGDSVCYENVNFGTHSDRIAFRVASATRGGMIEAHMDDPDGELLGTCKVPSTGDWQAWSTVNAKIKPTSGTHSLCLLFKSFEEESKSDLRLWFATVDDKETTIWAQFKDVDPNQTEVEINVRQAILYPSKPGIDYLTVRGFKLVHAATPWAPPTSEQIGLIGTHWSKGWIIEDNEIGYSVCTGITLGKHGDEFDNTSQNSAEGYVETIHRATQAGWSKDKIGHHVVRNNHISHCEQAGIVGSMGATFSNVTDNVIHDIHIRRLFTGAEMAGIKFHGAIDSTICHNRIYRCSRGIWLDWMTQGTRVSRNLLYDNGPSEDLFLEVNHGPALVDHNLMLSTNSILVNSQGAAYVHNLIAGRVHVLVGEKRLTPFLDAHSSEVAGLAENPSGDERYYNNLFVSGGLAEYDSAVLPVYMAGNVFLKGAKPSRHERDPVVLSDIDPSFQVVEKGDSVYLRATLDPIIENTQSALVTTERLGKAKTPDLPYEQPNGKPYRLDLDYLEKPRNVTDPSVGPFEKSKRSSAETETHQWKVW</sequence>
<dbReference type="SUPFAM" id="SSF49785">
    <property type="entry name" value="Galactose-binding domain-like"/>
    <property type="match status" value="1"/>
</dbReference>
<dbReference type="PANTHER" id="PTHR40088">
    <property type="entry name" value="PECTATE LYASE (EUROFUNG)"/>
    <property type="match status" value="1"/>
</dbReference>
<gene>
    <name evidence="7" type="primary">xynA_1</name>
    <name evidence="7" type="ORF">Poly41_61840</name>
</gene>
<feature type="chain" id="PRO_5022796458" evidence="5">
    <location>
        <begin position="21"/>
        <end position="757"/>
    </location>
</feature>
<dbReference type="CDD" id="cd04084">
    <property type="entry name" value="CBM6_xylanase-like"/>
    <property type="match status" value="1"/>
</dbReference>
<proteinExistence type="predicted"/>
<protein>
    <submittedName>
        <fullName evidence="7">Endo-1,4-beta-xylanase A</fullName>
        <ecNumber evidence="7">3.2.1.8</ecNumber>
    </submittedName>
</protein>
<keyword evidence="7" id="KW-0624">Polysaccharide degradation</keyword>
<evidence type="ECO:0000313" key="8">
    <source>
        <dbReference type="Proteomes" id="UP000319143"/>
    </source>
</evidence>
<comment type="caution">
    <text evidence="7">The sequence shown here is derived from an EMBL/GenBank/DDBJ whole genome shotgun (WGS) entry which is preliminary data.</text>
</comment>
<dbReference type="PANTHER" id="PTHR40088:SF2">
    <property type="entry name" value="SECRETED SUGAR HYDROLASE"/>
    <property type="match status" value="1"/>
</dbReference>
<dbReference type="InterPro" id="IPR039448">
    <property type="entry name" value="Beta_helix"/>
</dbReference>
<dbReference type="Pfam" id="PF13229">
    <property type="entry name" value="Beta_helix"/>
    <property type="match status" value="1"/>
</dbReference>
<evidence type="ECO:0000256" key="3">
    <source>
        <dbReference type="ARBA" id="ARBA00022729"/>
    </source>
</evidence>
<dbReference type="Gene3D" id="2.60.120.260">
    <property type="entry name" value="Galactose-binding domain-like"/>
    <property type="match status" value="1"/>
</dbReference>
<evidence type="ECO:0000256" key="2">
    <source>
        <dbReference type="ARBA" id="ARBA00022525"/>
    </source>
</evidence>
<keyword evidence="7" id="KW-0858">Xylan degradation</keyword>
<dbReference type="InterPro" id="IPR006584">
    <property type="entry name" value="Cellulose-bd_IV"/>
</dbReference>
<dbReference type="Pfam" id="PF03422">
    <property type="entry name" value="CBM_6"/>
    <property type="match status" value="1"/>
</dbReference>
<dbReference type="InterPro" id="IPR005084">
    <property type="entry name" value="CBM6"/>
</dbReference>
<feature type="compositionally biased region" description="Basic and acidic residues" evidence="4">
    <location>
        <begin position="718"/>
        <end position="730"/>
    </location>
</feature>
<dbReference type="InterPro" id="IPR011050">
    <property type="entry name" value="Pectin_lyase_fold/virulence"/>
</dbReference>
<keyword evidence="7" id="KW-0119">Carbohydrate metabolism</keyword>
<dbReference type="InterPro" id="IPR049169">
    <property type="entry name" value="Glyco_hydro_120_ins"/>
</dbReference>
<dbReference type="Pfam" id="PF07602">
    <property type="entry name" value="DUF1565"/>
    <property type="match status" value="1"/>
</dbReference>
<feature type="domain" description="CBM6" evidence="6">
    <location>
        <begin position="197"/>
        <end position="328"/>
    </location>
</feature>
<organism evidence="7 8">
    <name type="scientific">Novipirellula artificiosorum</name>
    <dbReference type="NCBI Taxonomy" id="2528016"/>
    <lineage>
        <taxon>Bacteria</taxon>
        <taxon>Pseudomonadati</taxon>
        <taxon>Planctomycetota</taxon>
        <taxon>Planctomycetia</taxon>
        <taxon>Pirellulales</taxon>
        <taxon>Pirellulaceae</taxon>
        <taxon>Novipirellula</taxon>
    </lineage>
</organism>